<dbReference type="GO" id="GO:0003743">
    <property type="term" value="F:translation initiation factor activity"/>
    <property type="evidence" value="ECO:0007669"/>
    <property type="project" value="UniProtKB-KW"/>
</dbReference>
<dbReference type="OrthoDB" id="199771at2759"/>
<dbReference type="Pfam" id="PF26291">
    <property type="entry name" value="SWIB_eIF2D"/>
    <property type="match status" value="1"/>
</dbReference>
<dbReference type="NCBIfam" id="TIGR00451">
    <property type="entry name" value="unchar_dom_2"/>
    <property type="match status" value="1"/>
</dbReference>
<dbReference type="InterPro" id="IPR039759">
    <property type="entry name" value="eIF2D_SUI1"/>
</dbReference>
<organism evidence="5 6">
    <name type="scientific">Stegodyphus mimosarum</name>
    <name type="common">African social velvet spider</name>
    <dbReference type="NCBI Taxonomy" id="407821"/>
    <lineage>
        <taxon>Eukaryota</taxon>
        <taxon>Metazoa</taxon>
        <taxon>Ecdysozoa</taxon>
        <taxon>Arthropoda</taxon>
        <taxon>Chelicerata</taxon>
        <taxon>Arachnida</taxon>
        <taxon>Araneae</taxon>
        <taxon>Araneomorphae</taxon>
        <taxon>Entelegynae</taxon>
        <taxon>Eresoidea</taxon>
        <taxon>Eresidae</taxon>
        <taxon>Stegodyphus</taxon>
    </lineage>
</organism>
<dbReference type="FunFam" id="3.10.400.20:FF:000002">
    <property type="entry name" value="Eukaryotic translation initiation factor 2D"/>
    <property type="match status" value="1"/>
</dbReference>
<feature type="non-terminal residue" evidence="5">
    <location>
        <position position="595"/>
    </location>
</feature>
<evidence type="ECO:0000259" key="4">
    <source>
        <dbReference type="PROSITE" id="PS51925"/>
    </source>
</evidence>
<dbReference type="SUPFAM" id="SSF47592">
    <property type="entry name" value="SWIB/MDM2 domain"/>
    <property type="match status" value="1"/>
</dbReference>
<evidence type="ECO:0000259" key="3">
    <source>
        <dbReference type="PROSITE" id="PS50296"/>
    </source>
</evidence>
<dbReference type="GO" id="GO:0003723">
    <property type="term" value="F:RNA binding"/>
    <property type="evidence" value="ECO:0007669"/>
    <property type="project" value="InterPro"/>
</dbReference>
<dbReference type="PROSITE" id="PS51925">
    <property type="entry name" value="SWIB_MDM2"/>
    <property type="match status" value="1"/>
</dbReference>
<dbReference type="PROSITE" id="PS50296">
    <property type="entry name" value="SUI1"/>
    <property type="match status" value="1"/>
</dbReference>
<dbReference type="PROSITE" id="PS50890">
    <property type="entry name" value="PUA"/>
    <property type="match status" value="1"/>
</dbReference>
<dbReference type="InterPro" id="IPR003121">
    <property type="entry name" value="SWIB_MDM2_domain"/>
</dbReference>
<dbReference type="InterPro" id="IPR048248">
    <property type="entry name" value="PUA_eIF2d-like"/>
</dbReference>
<dbReference type="Pfam" id="PF17832">
    <property type="entry name" value="Pre-PUA"/>
    <property type="match status" value="1"/>
</dbReference>
<dbReference type="Gene3D" id="3.10.400.20">
    <property type="match status" value="1"/>
</dbReference>
<comment type="similarity">
    <text evidence="1">Belongs to the eIF2D family.</text>
</comment>
<dbReference type="InterPro" id="IPR015947">
    <property type="entry name" value="PUA-like_sf"/>
</dbReference>
<dbReference type="InterPro" id="IPR036885">
    <property type="entry name" value="SWIB_MDM2_dom_sf"/>
</dbReference>
<gene>
    <name evidence="5" type="ORF">X975_13021</name>
</gene>
<dbReference type="OMA" id="MFLKPYR"/>
<keyword evidence="6" id="KW-1185">Reference proteome</keyword>
<dbReference type="EMBL" id="KK112681">
    <property type="protein sequence ID" value="KFM58270.1"/>
    <property type="molecule type" value="Genomic_DNA"/>
</dbReference>
<dbReference type="AlphaFoldDB" id="A0A087SZI1"/>
<evidence type="ECO:0000313" key="5">
    <source>
        <dbReference type="EMBL" id="KFM58270.1"/>
    </source>
</evidence>
<dbReference type="InterPro" id="IPR041366">
    <property type="entry name" value="Pre-PUA"/>
</dbReference>
<dbReference type="InterPro" id="IPR001950">
    <property type="entry name" value="SUI1"/>
</dbReference>
<protein>
    <submittedName>
        <fullName evidence="5">Eukaryotic translation initiation factor 2D</fullName>
    </submittedName>
</protein>
<dbReference type="Pfam" id="PF25304">
    <property type="entry name" value="WHD_eIF2D"/>
    <property type="match status" value="1"/>
</dbReference>
<dbReference type="CDD" id="cd11608">
    <property type="entry name" value="eIF2D_C"/>
    <property type="match status" value="1"/>
</dbReference>
<dbReference type="PANTHER" id="PTHR12217">
    <property type="entry name" value="EUKARYOTIC TRANSLATION INITIATION FACTOR 2D"/>
    <property type="match status" value="1"/>
</dbReference>
<reference evidence="5 6" key="1">
    <citation type="submission" date="2013-11" db="EMBL/GenBank/DDBJ databases">
        <title>Genome sequencing of Stegodyphus mimosarum.</title>
        <authorList>
            <person name="Bechsgaard J."/>
        </authorList>
    </citation>
    <scope>NUCLEOTIDE SEQUENCE [LARGE SCALE GENOMIC DNA]</scope>
</reference>
<dbReference type="Pfam" id="PF26292">
    <property type="entry name" value="PUA_elF2D"/>
    <property type="match status" value="1"/>
</dbReference>
<dbReference type="InterPro" id="IPR036877">
    <property type="entry name" value="SUI1_dom_sf"/>
</dbReference>
<keyword evidence="5" id="KW-0648">Protein biosynthesis</keyword>
<evidence type="ECO:0000256" key="2">
    <source>
        <dbReference type="ARBA" id="ARBA00022490"/>
    </source>
</evidence>
<dbReference type="GO" id="GO:0001731">
    <property type="term" value="P:formation of translation preinitiation complex"/>
    <property type="evidence" value="ECO:0007669"/>
    <property type="project" value="InterPro"/>
</dbReference>
<dbReference type="InterPro" id="IPR048247">
    <property type="entry name" value="eIF2D_N"/>
</dbReference>
<dbReference type="STRING" id="407821.A0A087SZI1"/>
<dbReference type="Proteomes" id="UP000054359">
    <property type="component" value="Unassembled WGS sequence"/>
</dbReference>
<evidence type="ECO:0000313" key="6">
    <source>
        <dbReference type="Proteomes" id="UP000054359"/>
    </source>
</evidence>
<dbReference type="InterPro" id="IPR039757">
    <property type="entry name" value="EIF2D"/>
</dbReference>
<dbReference type="Pfam" id="PF01253">
    <property type="entry name" value="SUI1"/>
    <property type="match status" value="1"/>
</dbReference>
<dbReference type="CDD" id="cd21156">
    <property type="entry name" value="PUA_eIF2d-like"/>
    <property type="match status" value="1"/>
</dbReference>
<dbReference type="InterPro" id="IPR057429">
    <property type="entry name" value="WH_eIF2D"/>
</dbReference>
<dbReference type="PANTHER" id="PTHR12217:SF4">
    <property type="entry name" value="EUKARYOTIC TRANSLATION INITIATION FACTOR 2D"/>
    <property type="match status" value="1"/>
</dbReference>
<proteinExistence type="inferred from homology"/>
<sequence>MFRKQYKVKTSTTIKGSDRRKLRSMVENSFPNLSPDDINTMIPNKSEMNQVRAMTHSGSVLVIYYTGSHPLFFQVGELCYPTVYTLWKYPKLLPTVTTVPAVLEKICNGADLMAPGIIINEFTLSEMRNLKVNEMCAVRILGNLSPIAVGVALMSQEQLCEDGIKGKAVTIMHNYKDFLWLSGDKTDLPIIQELNEMCERLHDVNLSDEIPPSLLMDNKFDVANGNNSESLSVNETGSVKENYSSDDTNIHKADSIVINAEVKVDVANYTMDDILYQSFMSAIKVHGRKINLPILTSTFYSSYVLKACPSELNLDIKKTTYKKLSVFLKKMQKDGIVQIKELTKGVESIVSVNTDCDIIKTFFVDPLFKSHLQAQKAEKSAEPESTTNIQENYKFPVVTELFVISAQVKPIFEFSGMRKGDSVPGSAVRDVLKHYVKENSLQNEKSPREVILDPVLCDCVSKKESKTIMTWEELYEAIVSKMPHAYQIAFDGKEPVIKKGKLEPIQITVDTRTGNKKVTLIQNLETYGINPEKLAQHVQVAVAASTSLALTQNGKGTVVLIQGNQVKYLQKLFLEMFKVPRKYLRGLENLPAKKK</sequence>
<dbReference type="InterPro" id="IPR058886">
    <property type="entry name" value="SWIB_eIF2D"/>
</dbReference>
<evidence type="ECO:0000256" key="1">
    <source>
        <dbReference type="ARBA" id="ARBA00010359"/>
    </source>
</evidence>
<dbReference type="SUPFAM" id="SSF88697">
    <property type="entry name" value="PUA domain-like"/>
    <property type="match status" value="1"/>
</dbReference>
<name>A0A087SZI1_STEMI</name>
<dbReference type="GO" id="GO:0005737">
    <property type="term" value="C:cytoplasm"/>
    <property type="evidence" value="ECO:0007669"/>
    <property type="project" value="UniProtKB-SubCell"/>
</dbReference>
<feature type="domain" description="SUI1" evidence="3">
    <location>
        <begin position="505"/>
        <end position="577"/>
    </location>
</feature>
<dbReference type="CDD" id="cd11610">
    <property type="entry name" value="eIF2D_N"/>
    <property type="match status" value="1"/>
</dbReference>
<dbReference type="InterPro" id="IPR004521">
    <property type="entry name" value="Uncharacterised_CHP00451"/>
</dbReference>
<keyword evidence="5" id="KW-0396">Initiation factor</keyword>
<dbReference type="SUPFAM" id="SSF55159">
    <property type="entry name" value="eIF1-like"/>
    <property type="match status" value="1"/>
</dbReference>
<keyword evidence="2" id="KW-0963">Cytoplasm</keyword>
<accession>A0A087SZI1</accession>
<dbReference type="Gene3D" id="3.30.780.10">
    <property type="entry name" value="SUI1-like domain"/>
    <property type="match status" value="1"/>
</dbReference>
<feature type="domain" description="DM2" evidence="4">
    <location>
        <begin position="400"/>
        <end position="484"/>
    </location>
</feature>